<dbReference type="Proteomes" id="UP000278475">
    <property type="component" value="Unassembled WGS sequence"/>
</dbReference>
<evidence type="ECO:0000313" key="6">
    <source>
        <dbReference type="Proteomes" id="UP000278475"/>
    </source>
</evidence>
<dbReference type="InterPro" id="IPR019887">
    <property type="entry name" value="Tscrpt_reg_AsnC/Lrp_C"/>
</dbReference>
<dbReference type="InterPro" id="IPR019888">
    <property type="entry name" value="Tscrpt_reg_AsnC-like"/>
</dbReference>
<sequence length="158" mass="17816">MPEGCAEREPKIDDLDRKIIEILRSDGRASFRSIASKVGLSSVAVRERINKLLKENVIKGFFAHIDASKIGRGTSAIFDVIAEPSMIEKVGAEIAKFDEVVRVYERMSGSELHVHALFRNQKEMEDFIKDKLYKIPGIVNVKASLVLRRYKIDPSLSI</sequence>
<dbReference type="PROSITE" id="PS50956">
    <property type="entry name" value="HTH_ASNC_2"/>
    <property type="match status" value="1"/>
</dbReference>
<feature type="domain" description="HTH asnC-type" evidence="4">
    <location>
        <begin position="12"/>
        <end position="73"/>
    </location>
</feature>
<dbReference type="SUPFAM" id="SSF46785">
    <property type="entry name" value="Winged helix' DNA-binding domain"/>
    <property type="match status" value="1"/>
</dbReference>
<proteinExistence type="predicted"/>
<keyword evidence="3" id="KW-0804">Transcription</keyword>
<dbReference type="InterPro" id="IPR036388">
    <property type="entry name" value="WH-like_DNA-bd_sf"/>
</dbReference>
<reference evidence="5 6" key="1">
    <citation type="submission" date="2018-06" db="EMBL/GenBank/DDBJ databases">
        <title>Extensive metabolic versatility and redundancy in microbially diverse, dynamic hydrothermal sediments.</title>
        <authorList>
            <person name="Dombrowski N."/>
            <person name="Teske A."/>
            <person name="Baker B.J."/>
        </authorList>
    </citation>
    <scope>NUCLEOTIDE SEQUENCE [LARGE SCALE GENOMIC DNA]</scope>
    <source>
        <strain evidence="5">B66_G16</strain>
    </source>
</reference>
<dbReference type="InterPro" id="IPR000485">
    <property type="entry name" value="AsnC-type_HTH_dom"/>
</dbReference>
<evidence type="ECO:0000256" key="2">
    <source>
        <dbReference type="ARBA" id="ARBA00023125"/>
    </source>
</evidence>
<dbReference type="Gene3D" id="3.30.70.920">
    <property type="match status" value="1"/>
</dbReference>
<dbReference type="Gene3D" id="1.10.10.10">
    <property type="entry name" value="Winged helix-like DNA-binding domain superfamily/Winged helix DNA-binding domain"/>
    <property type="match status" value="1"/>
</dbReference>
<evidence type="ECO:0000256" key="1">
    <source>
        <dbReference type="ARBA" id="ARBA00023015"/>
    </source>
</evidence>
<name>A0A497EPR9_9CREN</name>
<keyword evidence="1" id="KW-0805">Transcription regulation</keyword>
<dbReference type="GO" id="GO:0043200">
    <property type="term" value="P:response to amino acid"/>
    <property type="evidence" value="ECO:0007669"/>
    <property type="project" value="TreeGrafter"/>
</dbReference>
<dbReference type="SUPFAM" id="SSF54909">
    <property type="entry name" value="Dimeric alpha+beta barrel"/>
    <property type="match status" value="1"/>
</dbReference>
<comment type="caution">
    <text evidence="5">The sequence shown here is derived from an EMBL/GenBank/DDBJ whole genome shotgun (WGS) entry which is preliminary data.</text>
</comment>
<dbReference type="SMART" id="SM00344">
    <property type="entry name" value="HTH_ASNC"/>
    <property type="match status" value="1"/>
</dbReference>
<dbReference type="Pfam" id="PF01037">
    <property type="entry name" value="AsnC_trans_reg"/>
    <property type="match status" value="1"/>
</dbReference>
<dbReference type="Pfam" id="PF13404">
    <property type="entry name" value="HTH_AsnC-type"/>
    <property type="match status" value="1"/>
</dbReference>
<gene>
    <name evidence="5" type="ORF">DRJ31_06190</name>
</gene>
<dbReference type="EMBL" id="QMQV01000053">
    <property type="protein sequence ID" value="RLE48941.1"/>
    <property type="molecule type" value="Genomic_DNA"/>
</dbReference>
<organism evidence="5 6">
    <name type="scientific">Thermoproteota archaeon</name>
    <dbReference type="NCBI Taxonomy" id="2056631"/>
    <lineage>
        <taxon>Archaea</taxon>
        <taxon>Thermoproteota</taxon>
    </lineage>
</organism>
<dbReference type="InterPro" id="IPR036390">
    <property type="entry name" value="WH_DNA-bd_sf"/>
</dbReference>
<dbReference type="InterPro" id="IPR011008">
    <property type="entry name" value="Dimeric_a/b-barrel"/>
</dbReference>
<protein>
    <submittedName>
        <fullName evidence="5">AsnC family transcriptional regulator</fullName>
    </submittedName>
</protein>
<dbReference type="GO" id="GO:0043565">
    <property type="term" value="F:sequence-specific DNA binding"/>
    <property type="evidence" value="ECO:0007669"/>
    <property type="project" value="InterPro"/>
</dbReference>
<dbReference type="PANTHER" id="PTHR30154:SF34">
    <property type="entry name" value="TRANSCRIPTIONAL REGULATOR AZLB"/>
    <property type="match status" value="1"/>
</dbReference>
<evidence type="ECO:0000256" key="3">
    <source>
        <dbReference type="ARBA" id="ARBA00023163"/>
    </source>
</evidence>
<evidence type="ECO:0000313" key="5">
    <source>
        <dbReference type="EMBL" id="RLE48941.1"/>
    </source>
</evidence>
<dbReference type="PRINTS" id="PR00033">
    <property type="entry name" value="HTHASNC"/>
</dbReference>
<dbReference type="PANTHER" id="PTHR30154">
    <property type="entry name" value="LEUCINE-RESPONSIVE REGULATORY PROTEIN"/>
    <property type="match status" value="1"/>
</dbReference>
<evidence type="ECO:0000259" key="4">
    <source>
        <dbReference type="PROSITE" id="PS50956"/>
    </source>
</evidence>
<accession>A0A497EPR9</accession>
<dbReference type="AlphaFoldDB" id="A0A497EPR9"/>
<dbReference type="GO" id="GO:0005829">
    <property type="term" value="C:cytosol"/>
    <property type="evidence" value="ECO:0007669"/>
    <property type="project" value="TreeGrafter"/>
</dbReference>
<keyword evidence="2" id="KW-0238">DNA-binding</keyword>